<dbReference type="GO" id="GO:0005886">
    <property type="term" value="C:plasma membrane"/>
    <property type="evidence" value="ECO:0007669"/>
    <property type="project" value="UniProtKB-SubCell"/>
</dbReference>
<comment type="similarity">
    <text evidence="2">Belongs to the UPF0056 (MarC) family.</text>
</comment>
<dbReference type="Pfam" id="PF01914">
    <property type="entry name" value="MarC"/>
    <property type="match status" value="1"/>
</dbReference>
<comment type="subcellular location">
    <subcellularLocation>
        <location evidence="1">Cell membrane</location>
        <topology evidence="1">Multi-pass membrane protein</topology>
    </subcellularLocation>
</comment>
<dbReference type="InterPro" id="IPR002771">
    <property type="entry name" value="Multi_antbiot-R_MarC"/>
</dbReference>
<protein>
    <submittedName>
        <fullName evidence="8">Unannotated protein</fullName>
    </submittedName>
</protein>
<feature type="transmembrane region" description="Helical" evidence="7">
    <location>
        <begin position="45"/>
        <end position="63"/>
    </location>
</feature>
<keyword evidence="5 7" id="KW-1133">Transmembrane helix</keyword>
<evidence type="ECO:0000256" key="5">
    <source>
        <dbReference type="ARBA" id="ARBA00022989"/>
    </source>
</evidence>
<keyword evidence="4 7" id="KW-0812">Transmembrane</keyword>
<evidence type="ECO:0000256" key="4">
    <source>
        <dbReference type="ARBA" id="ARBA00022692"/>
    </source>
</evidence>
<gene>
    <name evidence="8" type="ORF">UFOPK2810_00983</name>
</gene>
<dbReference type="NCBIfam" id="TIGR00427">
    <property type="entry name" value="NAAT family transporter"/>
    <property type="match status" value="1"/>
</dbReference>
<reference evidence="8" key="1">
    <citation type="submission" date="2020-05" db="EMBL/GenBank/DDBJ databases">
        <authorList>
            <person name="Chiriac C."/>
            <person name="Salcher M."/>
            <person name="Ghai R."/>
            <person name="Kavagutti S V."/>
        </authorList>
    </citation>
    <scope>NUCLEOTIDE SEQUENCE</scope>
</reference>
<feature type="transmembrane region" description="Helical" evidence="7">
    <location>
        <begin position="7"/>
        <end position="25"/>
    </location>
</feature>
<evidence type="ECO:0000256" key="2">
    <source>
        <dbReference type="ARBA" id="ARBA00009784"/>
    </source>
</evidence>
<organism evidence="8">
    <name type="scientific">freshwater metagenome</name>
    <dbReference type="NCBI Taxonomy" id="449393"/>
    <lineage>
        <taxon>unclassified sequences</taxon>
        <taxon>metagenomes</taxon>
        <taxon>ecological metagenomes</taxon>
    </lineage>
</organism>
<name>A0A6J6U666_9ZZZZ</name>
<sequence>MSVTDEGYVLTTLIALFAIMGVLSLPPVFLSVTATMSAVERRRTALQTALTVGIVMIVSYFIGDTILDIFKIDPEAFRVAGALVVASMAWSMISGKPSALLDSRGSSPAVIPLAIPKTAGPGAIALAISMGTGESGMSILDDLVAIVGVTAIALAFMLAAGPIERLLHASGLNILNRLFGLILLAIALTSILSSLRTFFPGWAG</sequence>
<feature type="transmembrane region" description="Helical" evidence="7">
    <location>
        <begin position="75"/>
        <end position="93"/>
    </location>
</feature>
<evidence type="ECO:0000256" key="1">
    <source>
        <dbReference type="ARBA" id="ARBA00004651"/>
    </source>
</evidence>
<evidence type="ECO:0000256" key="6">
    <source>
        <dbReference type="ARBA" id="ARBA00023136"/>
    </source>
</evidence>
<evidence type="ECO:0000313" key="8">
    <source>
        <dbReference type="EMBL" id="CAB4754107.1"/>
    </source>
</evidence>
<evidence type="ECO:0000256" key="3">
    <source>
        <dbReference type="ARBA" id="ARBA00022475"/>
    </source>
</evidence>
<keyword evidence="3" id="KW-1003">Cell membrane</keyword>
<keyword evidence="6 7" id="KW-0472">Membrane</keyword>
<dbReference type="EMBL" id="CAEZYZ010000157">
    <property type="protein sequence ID" value="CAB4754107.1"/>
    <property type="molecule type" value="Genomic_DNA"/>
</dbReference>
<feature type="transmembrane region" description="Helical" evidence="7">
    <location>
        <begin position="175"/>
        <end position="199"/>
    </location>
</feature>
<dbReference type="AlphaFoldDB" id="A0A6J6U666"/>
<dbReference type="PANTHER" id="PTHR33508">
    <property type="entry name" value="UPF0056 MEMBRANE PROTEIN YHCE"/>
    <property type="match status" value="1"/>
</dbReference>
<accession>A0A6J6U666</accession>
<proteinExistence type="inferred from homology"/>
<dbReference type="PANTHER" id="PTHR33508:SF1">
    <property type="entry name" value="UPF0056 MEMBRANE PROTEIN YHCE"/>
    <property type="match status" value="1"/>
</dbReference>
<evidence type="ECO:0000256" key="7">
    <source>
        <dbReference type="SAM" id="Phobius"/>
    </source>
</evidence>
<feature type="transmembrane region" description="Helical" evidence="7">
    <location>
        <begin position="143"/>
        <end position="163"/>
    </location>
</feature>